<dbReference type="PROSITE" id="PS00189">
    <property type="entry name" value="LIPOYL"/>
    <property type="match status" value="1"/>
</dbReference>
<dbReference type="InterPro" id="IPR000089">
    <property type="entry name" value="Biotin_lipoyl"/>
</dbReference>
<dbReference type="SUPFAM" id="SSF47005">
    <property type="entry name" value="Peripheral subunit-binding domain of 2-oxo acid dehydrogenase complex"/>
    <property type="match status" value="1"/>
</dbReference>
<dbReference type="Gene3D" id="4.10.320.10">
    <property type="entry name" value="E3-binding domain"/>
    <property type="match status" value="1"/>
</dbReference>
<comment type="similarity">
    <text evidence="1 8">Belongs to the 2-oxoacid dehydrogenase family.</text>
</comment>
<dbReference type="InterPro" id="IPR006257">
    <property type="entry name" value="LAT1"/>
</dbReference>
<dbReference type="GO" id="GO:0004742">
    <property type="term" value="F:dihydrolipoyllysine-residue acetyltransferase activity"/>
    <property type="evidence" value="ECO:0007669"/>
    <property type="project" value="UniProtKB-UniRule"/>
</dbReference>
<sequence length="464" mass="48417">MPIQILMPALSPTMTEGNLAKWNVKEGDTVASGDVIAEIETDKATMELEAVDEGVIGKILVEQGAKGVAVNTPIAILLEEGEDASVLGAAAAQAKPKDDHMPEPPAAGKPQAEAPLPPEKTGTVPTQPDVSAAAAGLGFGAGGFSHLEASTGGRVFASPLARRIAADAELDLARIKGTGPKGRIVKADVEAAKAGGGAQAHADAELEAAMALAAAVKPQGSKPAQQPPKPAQPVPDVGTPYEEKPHSSMRKVIARRLTESSQQVPQFFVTMDVNLDELLALRAQINARGTAKVSVNDFVIRACALALKKMPECNVSWTEDAMRMYSRSDVSVAVATPTGLITPIVRGAESKSLGKVSEEMRELAGRARDGKLKPEEYQGGTFSVSNLGMFGVKHFTGIINPPQALLLAVGAAEQRPMVKEGTLAVVNAMTVTLTCDHRCIDGALGAKFLGVVKELLEDPMSILL</sequence>
<evidence type="ECO:0000259" key="10">
    <source>
        <dbReference type="PROSITE" id="PS50968"/>
    </source>
</evidence>
<evidence type="ECO:0000259" key="11">
    <source>
        <dbReference type="PROSITE" id="PS51826"/>
    </source>
</evidence>
<dbReference type="GO" id="GO:0006086">
    <property type="term" value="P:pyruvate decarboxylation to acetyl-CoA"/>
    <property type="evidence" value="ECO:0007669"/>
    <property type="project" value="InterPro"/>
</dbReference>
<comment type="cofactor">
    <cofactor evidence="8">
        <name>(R)-lipoate</name>
        <dbReference type="ChEBI" id="CHEBI:83088"/>
    </cofactor>
    <text evidence="8">Binds 1 lipoyl cofactor covalently.</text>
</comment>
<keyword evidence="3 8" id="KW-0808">Transferase</keyword>
<feature type="domain" description="Peripheral subunit-binding (PSBD)" evidence="11">
    <location>
        <begin position="156"/>
        <end position="193"/>
    </location>
</feature>
<accession>A0A212J7I7</accession>
<dbReference type="InterPro" id="IPR001078">
    <property type="entry name" value="2-oxoacid_DH_actylTfrase"/>
</dbReference>
<evidence type="ECO:0000256" key="8">
    <source>
        <dbReference type="RuleBase" id="RU361137"/>
    </source>
</evidence>
<organism evidence="12">
    <name type="scientific">uncultured Alphaproteobacteria bacterium</name>
    <dbReference type="NCBI Taxonomy" id="91750"/>
    <lineage>
        <taxon>Bacteria</taxon>
        <taxon>Pseudomonadati</taxon>
        <taxon>Pseudomonadota</taxon>
        <taxon>Alphaproteobacteria</taxon>
        <taxon>environmental samples</taxon>
    </lineage>
</organism>
<evidence type="ECO:0000313" key="12">
    <source>
        <dbReference type="EMBL" id="SBV95400.1"/>
    </source>
</evidence>
<dbReference type="PANTHER" id="PTHR23151">
    <property type="entry name" value="DIHYDROLIPOAMIDE ACETYL/SUCCINYL-TRANSFERASE-RELATED"/>
    <property type="match status" value="1"/>
</dbReference>
<evidence type="ECO:0000256" key="9">
    <source>
        <dbReference type="SAM" id="MobiDB-lite"/>
    </source>
</evidence>
<dbReference type="GO" id="GO:0045254">
    <property type="term" value="C:pyruvate dehydrogenase complex"/>
    <property type="evidence" value="ECO:0007669"/>
    <property type="project" value="UniProtKB-UniRule"/>
</dbReference>
<dbReference type="SUPFAM" id="SSF51230">
    <property type="entry name" value="Single hybrid motif"/>
    <property type="match status" value="1"/>
</dbReference>
<dbReference type="Gene3D" id="2.40.50.100">
    <property type="match status" value="1"/>
</dbReference>
<dbReference type="AlphaFoldDB" id="A0A212J7I7"/>
<dbReference type="PANTHER" id="PTHR23151:SF90">
    <property type="entry name" value="DIHYDROLIPOYLLYSINE-RESIDUE ACETYLTRANSFERASE COMPONENT OF PYRUVATE DEHYDROGENASE COMPLEX, MITOCHONDRIAL-RELATED"/>
    <property type="match status" value="1"/>
</dbReference>
<dbReference type="EC" id="2.3.1.12" evidence="8"/>
<keyword evidence="5 8" id="KW-0012">Acyltransferase</keyword>
<evidence type="ECO:0000256" key="5">
    <source>
        <dbReference type="ARBA" id="ARBA00023315"/>
    </source>
</evidence>
<reference evidence="12" key="1">
    <citation type="submission" date="2016-04" db="EMBL/GenBank/DDBJ databases">
        <authorList>
            <person name="Evans L.H."/>
            <person name="Alamgir A."/>
            <person name="Owens N."/>
            <person name="Weber N.D."/>
            <person name="Virtaneva K."/>
            <person name="Barbian K."/>
            <person name="Babar A."/>
            <person name="Rosenke K."/>
        </authorList>
    </citation>
    <scope>NUCLEOTIDE SEQUENCE</scope>
    <source>
        <strain evidence="12">86</strain>
    </source>
</reference>
<protein>
    <recommendedName>
        <fullName evidence="8">Acetyltransferase component of pyruvate dehydrogenase complex</fullName>
        <ecNumber evidence="8">2.3.1.12</ecNumber>
    </recommendedName>
</protein>
<evidence type="ECO:0000256" key="6">
    <source>
        <dbReference type="ARBA" id="ARBA00025211"/>
    </source>
</evidence>
<dbReference type="NCBIfam" id="TIGR01349">
    <property type="entry name" value="PDHac_trf_mito"/>
    <property type="match status" value="1"/>
</dbReference>
<evidence type="ECO:0000256" key="4">
    <source>
        <dbReference type="ARBA" id="ARBA00022823"/>
    </source>
</evidence>
<evidence type="ECO:0000256" key="1">
    <source>
        <dbReference type="ARBA" id="ARBA00007317"/>
    </source>
</evidence>
<dbReference type="InterPro" id="IPR023213">
    <property type="entry name" value="CAT-like_dom_sf"/>
</dbReference>
<feature type="region of interest" description="Disordered" evidence="9">
    <location>
        <begin position="217"/>
        <end position="245"/>
    </location>
</feature>
<evidence type="ECO:0000256" key="2">
    <source>
        <dbReference type="ARBA" id="ARBA00011484"/>
    </source>
</evidence>
<dbReference type="Pfam" id="PF00198">
    <property type="entry name" value="2-oxoacid_dh"/>
    <property type="match status" value="1"/>
</dbReference>
<comment type="catalytic activity">
    <reaction evidence="7 8">
        <text>N(6)-[(R)-dihydrolipoyl]-L-lysyl-[protein] + acetyl-CoA = N(6)-[(R)-S(8)-acetyldihydrolipoyl]-L-lysyl-[protein] + CoA</text>
        <dbReference type="Rhea" id="RHEA:17017"/>
        <dbReference type="Rhea" id="RHEA-COMP:10475"/>
        <dbReference type="Rhea" id="RHEA-COMP:10478"/>
        <dbReference type="ChEBI" id="CHEBI:57287"/>
        <dbReference type="ChEBI" id="CHEBI:57288"/>
        <dbReference type="ChEBI" id="CHEBI:83100"/>
        <dbReference type="ChEBI" id="CHEBI:83111"/>
        <dbReference type="EC" id="2.3.1.12"/>
    </reaction>
</comment>
<dbReference type="InterPro" id="IPR036625">
    <property type="entry name" value="E3-bd_dom_sf"/>
</dbReference>
<evidence type="ECO:0000256" key="3">
    <source>
        <dbReference type="ARBA" id="ARBA00022679"/>
    </source>
</evidence>
<dbReference type="FunFam" id="2.40.50.100:FF:000010">
    <property type="entry name" value="Acetyltransferase component of pyruvate dehydrogenase complex"/>
    <property type="match status" value="1"/>
</dbReference>
<dbReference type="PROSITE" id="PS51826">
    <property type="entry name" value="PSBD"/>
    <property type="match status" value="1"/>
</dbReference>
<dbReference type="SUPFAM" id="SSF52777">
    <property type="entry name" value="CoA-dependent acyltransferases"/>
    <property type="match status" value="1"/>
</dbReference>
<dbReference type="InterPro" id="IPR045257">
    <property type="entry name" value="E2/Pdx1"/>
</dbReference>
<keyword evidence="12" id="KW-0670">Pyruvate</keyword>
<feature type="domain" description="Lipoyl-binding" evidence="10">
    <location>
        <begin position="2"/>
        <end position="78"/>
    </location>
</feature>
<comment type="subunit">
    <text evidence="2">Forms a 24-polypeptide structural core with octahedral symmetry.</text>
</comment>
<evidence type="ECO:0000256" key="7">
    <source>
        <dbReference type="ARBA" id="ARBA00048370"/>
    </source>
</evidence>
<comment type="function">
    <text evidence="6">The pyruvate dehydrogenase complex catalyzes the overall conversion of pyruvate to acetyl-CoA and CO(2). It contains multiple copies of three enzymatic components: pyruvate dehydrogenase (E1), dihydrolipoamide acetyltransferase (E2) and lipoamide dehydrogenase (E3).</text>
</comment>
<dbReference type="PROSITE" id="PS50968">
    <property type="entry name" value="BIOTINYL_LIPOYL"/>
    <property type="match status" value="1"/>
</dbReference>
<dbReference type="FunFam" id="3.30.559.10:FF:000003">
    <property type="entry name" value="Acetyltransferase component of pyruvate dehydrogenase complex"/>
    <property type="match status" value="1"/>
</dbReference>
<dbReference type="InterPro" id="IPR011053">
    <property type="entry name" value="Single_hybrid_motif"/>
</dbReference>
<proteinExistence type="inferred from homology"/>
<dbReference type="InterPro" id="IPR003016">
    <property type="entry name" value="2-oxoA_DH_lipoyl-BS"/>
</dbReference>
<dbReference type="EMBL" id="FLUO01000001">
    <property type="protein sequence ID" value="SBV95400.1"/>
    <property type="molecule type" value="Genomic_DNA"/>
</dbReference>
<name>A0A212J7I7_9PROT</name>
<dbReference type="CDD" id="cd06849">
    <property type="entry name" value="lipoyl_domain"/>
    <property type="match status" value="1"/>
</dbReference>
<dbReference type="Pfam" id="PF02817">
    <property type="entry name" value="E3_binding"/>
    <property type="match status" value="1"/>
</dbReference>
<feature type="region of interest" description="Disordered" evidence="9">
    <location>
        <begin position="90"/>
        <end position="127"/>
    </location>
</feature>
<dbReference type="Pfam" id="PF00364">
    <property type="entry name" value="Biotin_lipoyl"/>
    <property type="match status" value="1"/>
</dbReference>
<keyword evidence="4 8" id="KW-0450">Lipoyl</keyword>
<dbReference type="Gene3D" id="3.30.559.10">
    <property type="entry name" value="Chloramphenicol acetyltransferase-like domain"/>
    <property type="match status" value="1"/>
</dbReference>
<dbReference type="InterPro" id="IPR004167">
    <property type="entry name" value="PSBD"/>
</dbReference>
<gene>
    <name evidence="12" type="primary">pdhC</name>
    <name evidence="12" type="ORF">KL86APRO_10631</name>
</gene>